<comment type="caution">
    <text evidence="5">The sequence shown here is derived from an EMBL/GenBank/DDBJ whole genome shotgun (WGS) entry which is preliminary data.</text>
</comment>
<evidence type="ECO:0000256" key="1">
    <source>
        <dbReference type="ARBA" id="ARBA00001974"/>
    </source>
</evidence>
<dbReference type="InterPro" id="IPR050260">
    <property type="entry name" value="FAD-bd_OxRdtase"/>
</dbReference>
<organism evidence="5 6">
    <name type="scientific">Lawsonibacter faecis</name>
    <dbReference type="NCBI Taxonomy" id="2763052"/>
    <lineage>
        <taxon>Bacteria</taxon>
        <taxon>Bacillati</taxon>
        <taxon>Bacillota</taxon>
        <taxon>Clostridia</taxon>
        <taxon>Eubacteriales</taxon>
        <taxon>Oscillospiraceae</taxon>
        <taxon>Lawsonibacter</taxon>
    </lineage>
</organism>
<dbReference type="Proteomes" id="UP000607645">
    <property type="component" value="Unassembled WGS sequence"/>
</dbReference>
<proteinExistence type="predicted"/>
<feature type="domain" description="FAD/NAD(P)-binding" evidence="4">
    <location>
        <begin position="4"/>
        <end position="302"/>
    </location>
</feature>
<keyword evidence="3" id="KW-0274">FAD</keyword>
<name>A0A8J6MFS0_9FIRM</name>
<keyword evidence="2" id="KW-0285">Flavoprotein</keyword>
<dbReference type="SUPFAM" id="SSF51905">
    <property type="entry name" value="FAD/NAD(P)-binding domain"/>
    <property type="match status" value="1"/>
</dbReference>
<comment type="cofactor">
    <cofactor evidence="1">
        <name>FAD</name>
        <dbReference type="ChEBI" id="CHEBI:57692"/>
    </cofactor>
</comment>
<dbReference type="PRINTS" id="PR00469">
    <property type="entry name" value="PNDRDTASEII"/>
</dbReference>
<dbReference type="PRINTS" id="PR00368">
    <property type="entry name" value="FADPNR"/>
</dbReference>
<dbReference type="Pfam" id="PF07992">
    <property type="entry name" value="Pyr_redox_2"/>
    <property type="match status" value="1"/>
</dbReference>
<evidence type="ECO:0000313" key="5">
    <source>
        <dbReference type="EMBL" id="MBC5735648.1"/>
    </source>
</evidence>
<evidence type="ECO:0000259" key="4">
    <source>
        <dbReference type="Pfam" id="PF07992"/>
    </source>
</evidence>
<dbReference type="Gene3D" id="3.50.50.60">
    <property type="entry name" value="FAD/NAD(P)-binding domain"/>
    <property type="match status" value="2"/>
</dbReference>
<sequence length="427" mass="45400">MDRAVIVGFGCAGYHAASALRRNGWDGEIHIFSESGAAPANPMLTTYYVSGKLPYDGMFPFGPPEEIAARLDLTLHMDVAVERVDYEAQKVVCSDGSQWTWSKLLLATGARALVPPLPGADDGEVYCMRTVQDAERLQARLERGGVRAAVVVGASMVGIKVVELLRRRDVAVTMADMAPGIFPVAALPEIGRVIEDRVRAKGVELRFGSGISAITRGGETLTASFSDGAEIPCDLVVLCIGTRANTALAGETVKVGRGVVVDEHMRTNVEGVYAAGDCCEGLNRQSGQTQIIGLWANAASQGEVAGTNMAGGSAVHTGEILHNITHFFDMDFIAFGDNRAQGSVLEYRSADGRTVLRAVLRDGKIACLNLLDNYKVSGVMKDYVIRRLDGSGTALYPRGAARLRAEGIPGEIISALEKTSAAINGQE</sequence>
<evidence type="ECO:0000313" key="6">
    <source>
        <dbReference type="Proteomes" id="UP000607645"/>
    </source>
</evidence>
<dbReference type="AlphaFoldDB" id="A0A8J6MFS0"/>
<evidence type="ECO:0000256" key="2">
    <source>
        <dbReference type="ARBA" id="ARBA00022630"/>
    </source>
</evidence>
<accession>A0A8J6MFS0</accession>
<reference evidence="5" key="1">
    <citation type="submission" date="2020-08" db="EMBL/GenBank/DDBJ databases">
        <title>Genome public.</title>
        <authorList>
            <person name="Liu C."/>
            <person name="Sun Q."/>
        </authorList>
    </citation>
    <scope>NUCLEOTIDE SEQUENCE</scope>
    <source>
        <strain evidence="5">NSJ-52</strain>
    </source>
</reference>
<dbReference type="PANTHER" id="PTHR43429">
    <property type="entry name" value="PYRIDINE NUCLEOTIDE-DISULFIDE OXIDOREDUCTASE DOMAIN-CONTAINING"/>
    <property type="match status" value="1"/>
</dbReference>
<dbReference type="InterPro" id="IPR023753">
    <property type="entry name" value="FAD/NAD-binding_dom"/>
</dbReference>
<dbReference type="GO" id="GO:0016491">
    <property type="term" value="F:oxidoreductase activity"/>
    <property type="evidence" value="ECO:0007669"/>
    <property type="project" value="InterPro"/>
</dbReference>
<dbReference type="PANTHER" id="PTHR43429:SF3">
    <property type="entry name" value="NITRITE REDUCTASE [NAD(P)H]"/>
    <property type="match status" value="1"/>
</dbReference>
<keyword evidence="6" id="KW-1185">Reference proteome</keyword>
<dbReference type="RefSeq" id="WP_186918245.1">
    <property type="nucleotide sequence ID" value="NZ_JACOPQ010000001.1"/>
</dbReference>
<dbReference type="EMBL" id="JACOPQ010000001">
    <property type="protein sequence ID" value="MBC5735648.1"/>
    <property type="molecule type" value="Genomic_DNA"/>
</dbReference>
<protein>
    <submittedName>
        <fullName evidence="5">FAD-dependent oxidoreductase</fullName>
    </submittedName>
</protein>
<gene>
    <name evidence="5" type="ORF">H8S62_01315</name>
</gene>
<dbReference type="InterPro" id="IPR036188">
    <property type="entry name" value="FAD/NAD-bd_sf"/>
</dbReference>
<evidence type="ECO:0000256" key="3">
    <source>
        <dbReference type="ARBA" id="ARBA00022827"/>
    </source>
</evidence>